<name>A0AAD8Z4B4_9TELE</name>
<gene>
    <name evidence="3" type="ORF">P4O66_012163</name>
</gene>
<feature type="chain" id="PRO_5042143120" description="MAM domain-containing protein" evidence="1">
    <location>
        <begin position="17"/>
        <end position="765"/>
    </location>
</feature>
<dbReference type="SUPFAM" id="SSF49899">
    <property type="entry name" value="Concanavalin A-like lectins/glucanases"/>
    <property type="match status" value="4"/>
</dbReference>
<sequence>RLICLISNFAFSVALAVGAQQRLLPGSCGFEQGACGYTSDPAYAPWTVNDEGRFIMADSSFMEETDKAILVSPDLEIFEWSCLRLVYQITGMGSLLVHLRPDSENFDYVLWSADKPSDSWLIANVDLRNISGTYQLLMEAQPSQRPGNSIAIFEIHIIPGYCIECNFEEHHLCGYSNQWNPNVNWYVGARLAQDPQSDLPDDHTMNNEKGHYMYVDSIYVKKLQEVAKLVSPMTTTPMAGCLSFYYQRNQARGNFFSVFTRDPLGHYEEIWRPDVYATSTWKLVQVDIRAYHPLEVVYEVAFNSASGGYVAVDDIAFSPEFCHTETEPTFDPSVANCDFEESLCQYYQEHTGMSVWNRVTVRPNAYRIGDHTTGSGFFLMAHTHFTSGPGYMGRLHAPFLPGNHKYCLRFHYALSGFWKIDNTLSLYIYDENNVAQERIWTVSESSRDVWTEVDITYQKPMSTKIVFVSICRNFWDCGIVALDDVTVTLGDCRITAGPLRPAPGHCYFETGDCGYTQENESKRGNWIRLRGQTPTSYTGPRGDHTLGVGHFMYIEASHMLPGHSSQLASPELRGSSRLQCLTFFYHMYGSGTGVLSVFLRQADGTKDRLLWQRHGEQSISWMKAMVDYDCFSRHKIIFEAVRGPSIRSDIALDDIVFRKGPCQGVYDHNNSQPHALEFQTCNLVFQQEVCLFYGLAGSHKEPHSCALQLDTARADDGYPALKLTQEVQRVRVACHRIYQNLAWDVFCTSNVTIRFRQPLPVTVED</sequence>
<dbReference type="CDD" id="cd06263">
    <property type="entry name" value="MAM"/>
    <property type="match status" value="3"/>
</dbReference>
<protein>
    <recommendedName>
        <fullName evidence="2">MAM domain-containing protein</fullName>
    </recommendedName>
</protein>
<feature type="domain" description="MAM" evidence="2">
    <location>
        <begin position="163"/>
        <end position="324"/>
    </location>
</feature>
<evidence type="ECO:0000313" key="4">
    <source>
        <dbReference type="Proteomes" id="UP001239994"/>
    </source>
</evidence>
<evidence type="ECO:0000313" key="3">
    <source>
        <dbReference type="EMBL" id="KAK1792209.1"/>
    </source>
</evidence>
<dbReference type="Proteomes" id="UP001239994">
    <property type="component" value="Unassembled WGS sequence"/>
</dbReference>
<feature type="signal peptide" evidence="1">
    <location>
        <begin position="1"/>
        <end position="16"/>
    </location>
</feature>
<feature type="non-terminal residue" evidence="3">
    <location>
        <position position="765"/>
    </location>
</feature>
<dbReference type="PANTHER" id="PTHR23282:SF101">
    <property type="entry name" value="MAM DOMAIN-CONTAINING PROTEIN"/>
    <property type="match status" value="1"/>
</dbReference>
<dbReference type="SMART" id="SM00137">
    <property type="entry name" value="MAM"/>
    <property type="match status" value="3"/>
</dbReference>
<proteinExistence type="predicted"/>
<keyword evidence="1" id="KW-0732">Signal</keyword>
<dbReference type="Pfam" id="PF00629">
    <property type="entry name" value="MAM"/>
    <property type="match status" value="4"/>
</dbReference>
<keyword evidence="4" id="KW-1185">Reference proteome</keyword>
<dbReference type="InterPro" id="IPR051560">
    <property type="entry name" value="MAM_domain-containing"/>
</dbReference>
<accession>A0AAD8Z4B4</accession>
<feature type="domain" description="MAM" evidence="2">
    <location>
        <begin position="504"/>
        <end position="664"/>
    </location>
</feature>
<feature type="domain" description="MAM" evidence="2">
    <location>
        <begin position="335"/>
        <end position="494"/>
    </location>
</feature>
<evidence type="ECO:0000256" key="1">
    <source>
        <dbReference type="SAM" id="SignalP"/>
    </source>
</evidence>
<dbReference type="AlphaFoldDB" id="A0AAD8Z4B4"/>
<dbReference type="Gene3D" id="2.60.120.200">
    <property type="match status" value="4"/>
</dbReference>
<organism evidence="3 4">
    <name type="scientific">Electrophorus voltai</name>
    <dbReference type="NCBI Taxonomy" id="2609070"/>
    <lineage>
        <taxon>Eukaryota</taxon>
        <taxon>Metazoa</taxon>
        <taxon>Chordata</taxon>
        <taxon>Craniata</taxon>
        <taxon>Vertebrata</taxon>
        <taxon>Euteleostomi</taxon>
        <taxon>Actinopterygii</taxon>
        <taxon>Neopterygii</taxon>
        <taxon>Teleostei</taxon>
        <taxon>Ostariophysi</taxon>
        <taxon>Gymnotiformes</taxon>
        <taxon>Gymnotoidei</taxon>
        <taxon>Gymnotidae</taxon>
        <taxon>Electrophorus</taxon>
    </lineage>
</organism>
<comment type="caution">
    <text evidence="3">The sequence shown here is derived from an EMBL/GenBank/DDBJ whole genome shotgun (WGS) entry which is preliminary data.</text>
</comment>
<dbReference type="PANTHER" id="PTHR23282">
    <property type="entry name" value="APICAL ENDOSOMAL GLYCOPROTEIN PRECURSOR"/>
    <property type="match status" value="1"/>
</dbReference>
<evidence type="ECO:0000259" key="2">
    <source>
        <dbReference type="PROSITE" id="PS50060"/>
    </source>
</evidence>
<dbReference type="EMBL" id="JAROKS010000019">
    <property type="protein sequence ID" value="KAK1792209.1"/>
    <property type="molecule type" value="Genomic_DNA"/>
</dbReference>
<dbReference type="GO" id="GO:0016020">
    <property type="term" value="C:membrane"/>
    <property type="evidence" value="ECO:0007669"/>
    <property type="project" value="InterPro"/>
</dbReference>
<feature type="domain" description="MAM" evidence="2">
    <location>
        <begin position="26"/>
        <end position="164"/>
    </location>
</feature>
<reference evidence="3" key="1">
    <citation type="submission" date="2023-03" db="EMBL/GenBank/DDBJ databases">
        <title>Electrophorus voltai genome.</title>
        <authorList>
            <person name="Bian C."/>
        </authorList>
    </citation>
    <scope>NUCLEOTIDE SEQUENCE</scope>
    <source>
        <strain evidence="3">CB-2022</strain>
        <tissue evidence="3">Muscle</tissue>
    </source>
</reference>
<dbReference type="PROSITE" id="PS50060">
    <property type="entry name" value="MAM_2"/>
    <property type="match status" value="4"/>
</dbReference>
<dbReference type="InterPro" id="IPR000998">
    <property type="entry name" value="MAM_dom"/>
</dbReference>
<dbReference type="PROSITE" id="PS00740">
    <property type="entry name" value="MAM_1"/>
    <property type="match status" value="2"/>
</dbReference>
<dbReference type="InterPro" id="IPR013320">
    <property type="entry name" value="ConA-like_dom_sf"/>
</dbReference>